<name>A0AA88I2D7_ARTSF</name>
<dbReference type="EMBL" id="JAVRJZ010000013">
    <property type="protein sequence ID" value="KAK2714067.1"/>
    <property type="molecule type" value="Genomic_DNA"/>
</dbReference>
<dbReference type="FunFam" id="2.160.10.10:FF:000014">
    <property type="entry name" value="dynactin subunit 5"/>
    <property type="match status" value="1"/>
</dbReference>
<evidence type="ECO:0000256" key="2">
    <source>
        <dbReference type="ARBA" id="ARBA00022490"/>
    </source>
</evidence>
<dbReference type="CDD" id="cd03359">
    <property type="entry name" value="LbH_Dynactin_5"/>
    <property type="match status" value="1"/>
</dbReference>
<proteinExistence type="inferred from homology"/>
<dbReference type="InterPro" id="IPR047125">
    <property type="entry name" value="DCTN5"/>
</dbReference>
<accession>A0AA88I2D7</accession>
<dbReference type="InterPro" id="IPR011004">
    <property type="entry name" value="Trimer_LpxA-like_sf"/>
</dbReference>
<dbReference type="EMBL" id="JAVRJZ010000013">
    <property type="protein sequence ID" value="KAK2714071.1"/>
    <property type="molecule type" value="Genomic_DNA"/>
</dbReference>
<keyword evidence="3" id="KW-0206">Cytoskeleton</keyword>
<dbReference type="PANTHER" id="PTHR46126:SF1">
    <property type="entry name" value="DYNACTIN SUBUNIT 5"/>
    <property type="match status" value="1"/>
</dbReference>
<dbReference type="AlphaFoldDB" id="A0AA88I2D7"/>
<evidence type="ECO:0000256" key="1">
    <source>
        <dbReference type="ARBA" id="ARBA00004245"/>
    </source>
</evidence>
<gene>
    <name evidence="6" type="ORF">QYM36_008605</name>
</gene>
<evidence type="ECO:0000256" key="5">
    <source>
        <dbReference type="ARBA" id="ARBA00034865"/>
    </source>
</evidence>
<keyword evidence="2" id="KW-0963">Cytoplasm</keyword>
<evidence type="ECO:0000256" key="4">
    <source>
        <dbReference type="ARBA" id="ARBA00034706"/>
    </source>
</evidence>
<organism evidence="6 7">
    <name type="scientific">Artemia franciscana</name>
    <name type="common">Brine shrimp</name>
    <name type="synonym">Artemia sanfranciscana</name>
    <dbReference type="NCBI Taxonomy" id="6661"/>
    <lineage>
        <taxon>Eukaryota</taxon>
        <taxon>Metazoa</taxon>
        <taxon>Ecdysozoa</taxon>
        <taxon>Arthropoda</taxon>
        <taxon>Crustacea</taxon>
        <taxon>Branchiopoda</taxon>
        <taxon>Anostraca</taxon>
        <taxon>Artemiidae</taxon>
        <taxon>Artemia</taxon>
    </lineage>
</organism>
<comment type="caution">
    <text evidence="6">The sequence shown here is derived from an EMBL/GenBank/DDBJ whole genome shotgun (WGS) entry which is preliminary data.</text>
</comment>
<sequence length="194" mass="21302">MELQDILYPAGEYIQTHTGNKVCRQSVLCGSQNIVLNGKNIVEAESIIRGDLANIRTGHYCIIKRRVVLRPPFKKFAKGVAFFPLHIGEHTFIGDGSVINAASVGSYVHVGKNCVIGRRSVLKDCCLIADDSVLPPETVVPAFCIYAGSPARCVGTLPEATQDIMMEYTKSYYQRFIPDKETPVSSLRSPRPAS</sequence>
<evidence type="ECO:0000313" key="6">
    <source>
        <dbReference type="EMBL" id="KAK2714067.1"/>
    </source>
</evidence>
<protein>
    <recommendedName>
        <fullName evidence="5">Dynactin subunit 5</fullName>
    </recommendedName>
</protein>
<dbReference type="Pfam" id="PF21711">
    <property type="entry name" value="DCTN5"/>
    <property type="match status" value="1"/>
</dbReference>
<keyword evidence="7" id="KW-1185">Reference proteome</keyword>
<dbReference type="EMBL" id="JAVRJZ010000013">
    <property type="protein sequence ID" value="KAK2714068.1"/>
    <property type="molecule type" value="Genomic_DNA"/>
</dbReference>
<evidence type="ECO:0000256" key="3">
    <source>
        <dbReference type="ARBA" id="ARBA00023212"/>
    </source>
</evidence>
<dbReference type="SUPFAM" id="SSF51161">
    <property type="entry name" value="Trimeric LpxA-like enzymes"/>
    <property type="match status" value="1"/>
</dbReference>
<comment type="similarity">
    <text evidence="4">Belongs to the dynactin subunits 5/6 family. Dynactin subunit 5 subfamily.</text>
</comment>
<dbReference type="Proteomes" id="UP001187531">
    <property type="component" value="Unassembled WGS sequence"/>
</dbReference>
<dbReference type="EMBL" id="JAVRJZ010000013">
    <property type="protein sequence ID" value="KAK2714069.1"/>
    <property type="molecule type" value="Genomic_DNA"/>
</dbReference>
<dbReference type="GO" id="GO:0005869">
    <property type="term" value="C:dynactin complex"/>
    <property type="evidence" value="ECO:0007669"/>
    <property type="project" value="TreeGrafter"/>
</dbReference>
<evidence type="ECO:0000313" key="7">
    <source>
        <dbReference type="Proteomes" id="UP001187531"/>
    </source>
</evidence>
<reference evidence="6" key="1">
    <citation type="submission" date="2023-07" db="EMBL/GenBank/DDBJ databases">
        <title>Chromosome-level genome assembly of Artemia franciscana.</title>
        <authorList>
            <person name="Jo E."/>
        </authorList>
    </citation>
    <scope>NUCLEOTIDE SEQUENCE</scope>
    <source>
        <tissue evidence="6">Whole body</tissue>
    </source>
</reference>
<dbReference type="PANTHER" id="PTHR46126">
    <property type="entry name" value="DYNACTIN SUBUNIT 5"/>
    <property type="match status" value="1"/>
</dbReference>
<dbReference type="EMBL" id="JAVRJZ010000013">
    <property type="protein sequence ID" value="KAK2714070.1"/>
    <property type="molecule type" value="Genomic_DNA"/>
</dbReference>
<dbReference type="Gene3D" id="2.160.10.10">
    <property type="entry name" value="Hexapeptide repeat proteins"/>
    <property type="match status" value="1"/>
</dbReference>
<comment type="subcellular location">
    <subcellularLocation>
        <location evidence="1">Cytoplasm</location>
        <location evidence="1">Cytoskeleton</location>
    </subcellularLocation>
</comment>